<dbReference type="InterPro" id="IPR036915">
    <property type="entry name" value="Cyclin-like_sf"/>
</dbReference>
<dbReference type="STRING" id="747676.F4RZV5"/>
<dbReference type="InterPro" id="IPR006671">
    <property type="entry name" value="Cyclin_N"/>
</dbReference>
<dbReference type="InterPro" id="IPR013763">
    <property type="entry name" value="Cyclin-like_dom"/>
</dbReference>
<dbReference type="OrthoDB" id="25002at2759"/>
<feature type="transmembrane region" description="Helical" evidence="2">
    <location>
        <begin position="31"/>
        <end position="56"/>
    </location>
</feature>
<keyword evidence="2" id="KW-0812">Transmembrane</keyword>
<feature type="non-terminal residue" evidence="4">
    <location>
        <position position="203"/>
    </location>
</feature>
<dbReference type="Proteomes" id="UP000001072">
    <property type="component" value="Unassembled WGS sequence"/>
</dbReference>
<dbReference type="Pfam" id="PF00134">
    <property type="entry name" value="Cyclin_N"/>
    <property type="match status" value="1"/>
</dbReference>
<dbReference type="PANTHER" id="PTHR10026">
    <property type="entry name" value="CYCLIN"/>
    <property type="match status" value="1"/>
</dbReference>
<dbReference type="GeneID" id="18926984"/>
<dbReference type="KEGG" id="mlr:MELLADRAFT_27456"/>
<dbReference type="GO" id="GO:0006357">
    <property type="term" value="P:regulation of transcription by RNA polymerase II"/>
    <property type="evidence" value="ECO:0007669"/>
    <property type="project" value="InterPro"/>
</dbReference>
<sequence length="203" mass="23335">QWIWSLQSLKHTPSQKQGMSWQTESHERSRAVYWMVQAAISLALPQIIIATAATYLHRFYMRKSLQKYPTKEISATAFFLATKVEEVPRKLEYVVKEYLKLGTDSQSENSNGSEDPKDFERLKHHILYYEDILLRTLCFDLAVDHPYLPLIHTVKDFHVKSRSMAQSAWSFVNDSLMTTLCITTNPSVVAAAAFLIALSHRAI</sequence>
<evidence type="ECO:0000256" key="1">
    <source>
        <dbReference type="RuleBase" id="RU000383"/>
    </source>
</evidence>
<accession>F4RZV5</accession>
<evidence type="ECO:0000313" key="5">
    <source>
        <dbReference type="Proteomes" id="UP000001072"/>
    </source>
</evidence>
<evidence type="ECO:0000313" key="4">
    <source>
        <dbReference type="EMBL" id="EGG02121.1"/>
    </source>
</evidence>
<dbReference type="EMBL" id="GL883133">
    <property type="protein sequence ID" value="EGG02121.1"/>
    <property type="molecule type" value="Genomic_DNA"/>
</dbReference>
<comment type="similarity">
    <text evidence="1">Belongs to the cyclin family.</text>
</comment>
<dbReference type="FunCoup" id="F4RZV5">
    <property type="interactions" value="499"/>
</dbReference>
<evidence type="ECO:0000259" key="3">
    <source>
        <dbReference type="SMART" id="SM00385"/>
    </source>
</evidence>
<reference evidence="5" key="1">
    <citation type="journal article" date="2011" name="Proc. Natl. Acad. Sci. U.S.A.">
        <title>Obligate biotrophy features unraveled by the genomic analysis of rust fungi.</title>
        <authorList>
            <person name="Duplessis S."/>
            <person name="Cuomo C.A."/>
            <person name="Lin Y.-C."/>
            <person name="Aerts A."/>
            <person name="Tisserant E."/>
            <person name="Veneault-Fourrey C."/>
            <person name="Joly D.L."/>
            <person name="Hacquard S."/>
            <person name="Amselem J."/>
            <person name="Cantarel B.L."/>
            <person name="Chiu R."/>
            <person name="Coutinho P.M."/>
            <person name="Feau N."/>
            <person name="Field M."/>
            <person name="Frey P."/>
            <person name="Gelhaye E."/>
            <person name="Goldberg J."/>
            <person name="Grabherr M.G."/>
            <person name="Kodira C.D."/>
            <person name="Kohler A."/>
            <person name="Kuees U."/>
            <person name="Lindquist E.A."/>
            <person name="Lucas S.M."/>
            <person name="Mago R."/>
            <person name="Mauceli E."/>
            <person name="Morin E."/>
            <person name="Murat C."/>
            <person name="Pangilinan J.L."/>
            <person name="Park R."/>
            <person name="Pearson M."/>
            <person name="Quesneville H."/>
            <person name="Rouhier N."/>
            <person name="Sakthikumar S."/>
            <person name="Salamov A.A."/>
            <person name="Schmutz J."/>
            <person name="Selles B."/>
            <person name="Shapiro H."/>
            <person name="Tanguay P."/>
            <person name="Tuskan G.A."/>
            <person name="Henrissat B."/>
            <person name="Van de Peer Y."/>
            <person name="Rouze P."/>
            <person name="Ellis J.G."/>
            <person name="Dodds P.N."/>
            <person name="Schein J.E."/>
            <person name="Zhong S."/>
            <person name="Hamelin R.C."/>
            <person name="Grigoriev I.V."/>
            <person name="Szabo L.J."/>
            <person name="Martin F."/>
        </authorList>
    </citation>
    <scope>NUCLEOTIDE SEQUENCE [LARGE SCALE GENOMIC DNA]</scope>
    <source>
        <strain evidence="5">98AG31 / pathotype 3-4-7</strain>
    </source>
</reference>
<keyword evidence="5" id="KW-1185">Reference proteome</keyword>
<dbReference type="Gene3D" id="1.10.472.10">
    <property type="entry name" value="Cyclin-like"/>
    <property type="match status" value="2"/>
</dbReference>
<feature type="domain" description="Cyclin-like" evidence="3">
    <location>
        <begin position="33"/>
        <end position="135"/>
    </location>
</feature>
<keyword evidence="2" id="KW-0472">Membrane</keyword>
<dbReference type="HOGENOM" id="CLU_022000_4_2_1"/>
<dbReference type="RefSeq" id="XP_007414658.1">
    <property type="nucleotide sequence ID" value="XM_007414596.1"/>
</dbReference>
<dbReference type="PIRSF" id="PIRSF028758">
    <property type="entry name" value="Cyclin, C/H/G types"/>
    <property type="match status" value="1"/>
</dbReference>
<dbReference type="VEuPathDB" id="FungiDB:MELLADRAFT_27456"/>
<dbReference type="SMART" id="SM00385">
    <property type="entry name" value="CYCLIN"/>
    <property type="match status" value="1"/>
</dbReference>
<dbReference type="AlphaFoldDB" id="F4RZV5"/>
<keyword evidence="1" id="KW-0195">Cyclin</keyword>
<protein>
    <recommendedName>
        <fullName evidence="3">Cyclin-like domain-containing protein</fullName>
    </recommendedName>
</protein>
<organism evidence="5">
    <name type="scientific">Melampsora larici-populina (strain 98AG31 / pathotype 3-4-7)</name>
    <name type="common">Poplar leaf rust fungus</name>
    <dbReference type="NCBI Taxonomy" id="747676"/>
    <lineage>
        <taxon>Eukaryota</taxon>
        <taxon>Fungi</taxon>
        <taxon>Dikarya</taxon>
        <taxon>Basidiomycota</taxon>
        <taxon>Pucciniomycotina</taxon>
        <taxon>Pucciniomycetes</taxon>
        <taxon>Pucciniales</taxon>
        <taxon>Melampsoraceae</taxon>
        <taxon>Melampsora</taxon>
    </lineage>
</organism>
<name>F4RZV5_MELLP</name>
<evidence type="ECO:0000256" key="2">
    <source>
        <dbReference type="SAM" id="Phobius"/>
    </source>
</evidence>
<dbReference type="InParanoid" id="F4RZV5"/>
<feature type="non-terminal residue" evidence="4">
    <location>
        <position position="1"/>
    </location>
</feature>
<dbReference type="SUPFAM" id="SSF47954">
    <property type="entry name" value="Cyclin-like"/>
    <property type="match status" value="2"/>
</dbReference>
<dbReference type="eggNOG" id="KOG0834">
    <property type="taxonomic scope" value="Eukaryota"/>
</dbReference>
<dbReference type="InterPro" id="IPR043198">
    <property type="entry name" value="Cyclin/Ssn8"/>
</dbReference>
<keyword evidence="2" id="KW-1133">Transmembrane helix</keyword>
<dbReference type="GO" id="GO:0016538">
    <property type="term" value="F:cyclin-dependent protein serine/threonine kinase regulator activity"/>
    <property type="evidence" value="ECO:0007669"/>
    <property type="project" value="InterPro"/>
</dbReference>
<gene>
    <name evidence="4" type="ORF">MELLADRAFT_27456</name>
</gene>
<proteinExistence type="inferred from homology"/>